<evidence type="ECO:0000259" key="7">
    <source>
        <dbReference type="PROSITE" id="PS50862"/>
    </source>
</evidence>
<comment type="similarity">
    <text evidence="1">Belongs to the class-II aminoacyl-tRNA synthetase family. Type 1 subfamily.</text>
</comment>
<keyword evidence="9" id="KW-1185">Reference proteome</keyword>
<evidence type="ECO:0000256" key="4">
    <source>
        <dbReference type="ARBA" id="ARBA00022840"/>
    </source>
</evidence>
<dbReference type="Pfam" id="PF01336">
    <property type="entry name" value="tRNA_anti-codon"/>
    <property type="match status" value="1"/>
</dbReference>
<dbReference type="NCBIfam" id="TIGR00459">
    <property type="entry name" value="aspS_bact"/>
    <property type="match status" value="1"/>
</dbReference>
<evidence type="ECO:0000256" key="1">
    <source>
        <dbReference type="ARBA" id="ARBA00006303"/>
    </source>
</evidence>
<dbReference type="SUPFAM" id="SSF55681">
    <property type="entry name" value="Class II aaRS and biotin synthetases"/>
    <property type="match status" value="1"/>
</dbReference>
<sequence>MLVRRLSRSPWKNSFPRIISNSGLRYASTSTQPIPLRAHCGPFPARTHTCGGLSDSDAGSRVVLSGWLLNKRKGKQVSFFPMKDSTGTIQLVVDNANESLSSSIASLPVESVVSIEGRVLLRPAEAQREGSTGAIEIQVDALTVLNPASDSMPFVPSVGYNLPNEDIRLRYRYLDLRREELAQNLKKRSRVAHIARSILHDLDFLDVETPILLRSSPEGAKEFLVPTRTSSDEPPRFFALAQSPQQPKQLLICSGGVDRYYQIARCFRDEDGRKDRQPEFTQIDMEMAFVSWGPRPSDPEGWRMGGGEVREVIEKIVRTVWKDVQGIELPSAFKVMTYTEAMTRFGSDKPDVRFGLEMTNLNPFLPDELRASLEESGDILEAMIIRKDEEPDFTAAAKKCPREPNTDYISLSSSNISRWLSVSSIVKNIGIEQLDPAHLNQVLRLSSGDAVWLARRPKTPSGGATILGKQRLALFQHALEKGYKVSNAPHFLWITEFPLFSPESDGSRKLCSTHHPFTAPMHDDIPHLYNGNPELVRGQHYDLVLNGMEIGGGSVRVHDADMQEHIFKDILQLSEREREPFGHLLEALRYGAPPHGGIALGFDRLMSILCDTQSIRDVIAFPKASSGNDLLFESPGTVPKEALMEYGVSPREL</sequence>
<dbReference type="InterPro" id="IPR004115">
    <property type="entry name" value="GAD-like_sf"/>
</dbReference>
<dbReference type="HAMAP" id="MF_00044">
    <property type="entry name" value="Asp_tRNA_synth_type1"/>
    <property type="match status" value="1"/>
</dbReference>
<organism evidence="8 9">
    <name type="scientific">Cylindrobasidium torrendii FP15055 ss-10</name>
    <dbReference type="NCBI Taxonomy" id="1314674"/>
    <lineage>
        <taxon>Eukaryota</taxon>
        <taxon>Fungi</taxon>
        <taxon>Dikarya</taxon>
        <taxon>Basidiomycota</taxon>
        <taxon>Agaricomycotina</taxon>
        <taxon>Agaricomycetes</taxon>
        <taxon>Agaricomycetidae</taxon>
        <taxon>Agaricales</taxon>
        <taxon>Marasmiineae</taxon>
        <taxon>Physalacriaceae</taxon>
        <taxon>Cylindrobasidium</taxon>
    </lineage>
</organism>
<dbReference type="PROSITE" id="PS50862">
    <property type="entry name" value="AA_TRNA_LIGASE_II"/>
    <property type="match status" value="1"/>
</dbReference>
<keyword evidence="5" id="KW-0648">Protein biosynthesis</keyword>
<evidence type="ECO:0000256" key="6">
    <source>
        <dbReference type="ARBA" id="ARBA00023146"/>
    </source>
</evidence>
<keyword evidence="6 8" id="KW-0030">Aminoacyl-tRNA synthetase</keyword>
<dbReference type="Proteomes" id="UP000054007">
    <property type="component" value="Unassembled WGS sequence"/>
</dbReference>
<dbReference type="GO" id="GO:0005739">
    <property type="term" value="C:mitochondrion"/>
    <property type="evidence" value="ECO:0007669"/>
    <property type="project" value="TreeGrafter"/>
</dbReference>
<gene>
    <name evidence="8" type="ORF">CYLTODRAFT_397288</name>
</gene>
<dbReference type="GO" id="GO:0006422">
    <property type="term" value="P:aspartyl-tRNA aminoacylation"/>
    <property type="evidence" value="ECO:0007669"/>
    <property type="project" value="TreeGrafter"/>
</dbReference>
<dbReference type="PANTHER" id="PTHR22594:SF5">
    <property type="entry name" value="ASPARTATE--TRNA LIGASE, MITOCHONDRIAL"/>
    <property type="match status" value="1"/>
</dbReference>
<dbReference type="SUPFAM" id="SSF50249">
    <property type="entry name" value="Nucleic acid-binding proteins"/>
    <property type="match status" value="1"/>
</dbReference>
<dbReference type="Pfam" id="PF00152">
    <property type="entry name" value="tRNA-synt_2"/>
    <property type="match status" value="1"/>
</dbReference>
<feature type="domain" description="Aminoacyl-transfer RNA synthetases class-II family profile" evidence="7">
    <location>
        <begin position="188"/>
        <end position="639"/>
    </location>
</feature>
<dbReference type="NCBIfam" id="NF001750">
    <property type="entry name" value="PRK00476.1"/>
    <property type="match status" value="1"/>
</dbReference>
<evidence type="ECO:0000256" key="2">
    <source>
        <dbReference type="ARBA" id="ARBA00022598"/>
    </source>
</evidence>
<dbReference type="InterPro" id="IPR045864">
    <property type="entry name" value="aa-tRNA-synth_II/BPL/LPL"/>
</dbReference>
<dbReference type="CDD" id="cd04317">
    <property type="entry name" value="EcAspRS_like_N"/>
    <property type="match status" value="1"/>
</dbReference>
<accession>A0A0D7BCU1</accession>
<dbReference type="EMBL" id="KN880528">
    <property type="protein sequence ID" value="KIY67356.1"/>
    <property type="molecule type" value="Genomic_DNA"/>
</dbReference>
<evidence type="ECO:0000256" key="5">
    <source>
        <dbReference type="ARBA" id="ARBA00022917"/>
    </source>
</evidence>
<dbReference type="Gene3D" id="3.30.930.10">
    <property type="entry name" value="Bira Bifunctional Protein, Domain 2"/>
    <property type="match status" value="1"/>
</dbReference>
<dbReference type="GO" id="GO:0003676">
    <property type="term" value="F:nucleic acid binding"/>
    <property type="evidence" value="ECO:0007669"/>
    <property type="project" value="InterPro"/>
</dbReference>
<protein>
    <submittedName>
        <fullName evidence="8">Aspartyl-tRNA synthetase</fullName>
    </submittedName>
</protein>
<dbReference type="InterPro" id="IPR006195">
    <property type="entry name" value="aa-tRNA-synth_II"/>
</dbReference>
<evidence type="ECO:0000313" key="9">
    <source>
        <dbReference type="Proteomes" id="UP000054007"/>
    </source>
</evidence>
<evidence type="ECO:0000313" key="8">
    <source>
        <dbReference type="EMBL" id="KIY67356.1"/>
    </source>
</evidence>
<dbReference type="OrthoDB" id="439710at2759"/>
<dbReference type="Gene3D" id="3.30.1360.30">
    <property type="entry name" value="GAD-like domain"/>
    <property type="match status" value="1"/>
</dbReference>
<keyword evidence="2" id="KW-0436">Ligase</keyword>
<evidence type="ECO:0000256" key="3">
    <source>
        <dbReference type="ARBA" id="ARBA00022741"/>
    </source>
</evidence>
<dbReference type="Gene3D" id="2.40.50.140">
    <property type="entry name" value="Nucleic acid-binding proteins"/>
    <property type="match status" value="1"/>
</dbReference>
<keyword evidence="4" id="KW-0067">ATP-binding</keyword>
<dbReference type="PRINTS" id="PR01042">
    <property type="entry name" value="TRNASYNTHASP"/>
</dbReference>
<dbReference type="GO" id="GO:0005524">
    <property type="term" value="F:ATP binding"/>
    <property type="evidence" value="ECO:0007669"/>
    <property type="project" value="UniProtKB-KW"/>
</dbReference>
<dbReference type="STRING" id="1314674.A0A0D7BCU1"/>
<dbReference type="PANTHER" id="PTHR22594">
    <property type="entry name" value="ASPARTYL/LYSYL-TRNA SYNTHETASE"/>
    <property type="match status" value="1"/>
</dbReference>
<reference evidence="8 9" key="1">
    <citation type="journal article" date="2015" name="Fungal Genet. Biol.">
        <title>Evolution of novel wood decay mechanisms in Agaricales revealed by the genome sequences of Fistulina hepatica and Cylindrobasidium torrendii.</title>
        <authorList>
            <person name="Floudas D."/>
            <person name="Held B.W."/>
            <person name="Riley R."/>
            <person name="Nagy L.G."/>
            <person name="Koehler G."/>
            <person name="Ransdell A.S."/>
            <person name="Younus H."/>
            <person name="Chow J."/>
            <person name="Chiniquy J."/>
            <person name="Lipzen A."/>
            <person name="Tritt A."/>
            <person name="Sun H."/>
            <person name="Haridas S."/>
            <person name="LaButti K."/>
            <person name="Ohm R.A."/>
            <person name="Kues U."/>
            <person name="Blanchette R.A."/>
            <person name="Grigoriev I.V."/>
            <person name="Minto R.E."/>
            <person name="Hibbett D.S."/>
        </authorList>
    </citation>
    <scope>NUCLEOTIDE SEQUENCE [LARGE SCALE GENOMIC DNA]</scope>
    <source>
        <strain evidence="8 9">FP15055 ss-10</strain>
    </source>
</reference>
<dbReference type="InterPro" id="IPR004364">
    <property type="entry name" value="Aa-tRNA-synt_II"/>
</dbReference>
<name>A0A0D7BCU1_9AGAR</name>
<dbReference type="InterPro" id="IPR012340">
    <property type="entry name" value="NA-bd_OB-fold"/>
</dbReference>
<dbReference type="InterPro" id="IPR002312">
    <property type="entry name" value="Asp/Asn-tRNA-synth_IIb"/>
</dbReference>
<dbReference type="InterPro" id="IPR004524">
    <property type="entry name" value="Asp-tRNA-ligase_1"/>
</dbReference>
<dbReference type="InterPro" id="IPR004365">
    <property type="entry name" value="NA-bd_OB_tRNA"/>
</dbReference>
<proteinExistence type="inferred from homology"/>
<keyword evidence="3" id="KW-0547">Nucleotide-binding</keyword>
<dbReference type="AlphaFoldDB" id="A0A0D7BCU1"/>
<dbReference type="InterPro" id="IPR047089">
    <property type="entry name" value="Asp-tRNA-ligase_1_N"/>
</dbReference>
<dbReference type="GO" id="GO:0004815">
    <property type="term" value="F:aspartate-tRNA ligase activity"/>
    <property type="evidence" value="ECO:0007669"/>
    <property type="project" value="TreeGrafter"/>
</dbReference>